<dbReference type="Gene3D" id="3.30.230.10">
    <property type="match status" value="1"/>
</dbReference>
<organism evidence="8">
    <name type="scientific">Guillardia theta</name>
    <name type="common">Cryptophyte</name>
    <name type="synonym">Cryptomonas phi</name>
    <dbReference type="NCBI Taxonomy" id="55529"/>
    <lineage>
        <taxon>Eukaryota</taxon>
        <taxon>Cryptophyceae</taxon>
        <taxon>Pyrenomonadales</taxon>
        <taxon>Geminigeraceae</taxon>
        <taxon>Guillardia</taxon>
    </lineage>
</organism>
<feature type="region of interest" description="Disordered" evidence="6">
    <location>
        <begin position="69"/>
        <end position="124"/>
    </location>
</feature>
<dbReference type="SUPFAM" id="SSF54768">
    <property type="entry name" value="dsRNA-binding domain-like"/>
    <property type="match status" value="1"/>
</dbReference>
<dbReference type="InterPro" id="IPR000851">
    <property type="entry name" value="Ribosomal_uS5"/>
</dbReference>
<dbReference type="GO" id="GO:0003735">
    <property type="term" value="F:structural constituent of ribosome"/>
    <property type="evidence" value="ECO:0007669"/>
    <property type="project" value="UniProtKB-UniRule"/>
</dbReference>
<dbReference type="PANTHER" id="PTHR48277:SF1">
    <property type="entry name" value="MITOCHONDRIAL RIBOSOMAL PROTEIN S5"/>
    <property type="match status" value="1"/>
</dbReference>
<dbReference type="InterPro" id="IPR013810">
    <property type="entry name" value="Ribosomal_uS5_N"/>
</dbReference>
<dbReference type="InterPro" id="IPR020568">
    <property type="entry name" value="Ribosomal_Su5_D2-typ_SF"/>
</dbReference>
<dbReference type="Pfam" id="PF03719">
    <property type="entry name" value="Ribosomal_S5_C"/>
    <property type="match status" value="1"/>
</dbReference>
<dbReference type="SUPFAM" id="SSF54211">
    <property type="entry name" value="Ribosomal protein S5 domain 2-like"/>
    <property type="match status" value="1"/>
</dbReference>
<dbReference type="GO" id="GO:0003723">
    <property type="term" value="F:RNA binding"/>
    <property type="evidence" value="ECO:0007669"/>
    <property type="project" value="InterPro"/>
</dbReference>
<dbReference type="InterPro" id="IPR014721">
    <property type="entry name" value="Ribsml_uS5_D2-typ_fold_subgr"/>
</dbReference>
<dbReference type="EMBL" id="HBKN01025844">
    <property type="protein sequence ID" value="CAE2308719.1"/>
    <property type="molecule type" value="Transcribed_RNA"/>
</dbReference>
<dbReference type="GO" id="GO:0006412">
    <property type="term" value="P:translation"/>
    <property type="evidence" value="ECO:0007669"/>
    <property type="project" value="InterPro"/>
</dbReference>
<keyword evidence="3 4" id="KW-0687">Ribonucleoprotein</keyword>
<dbReference type="AlphaFoldDB" id="A0A7S4KXP2"/>
<evidence type="ECO:0000256" key="2">
    <source>
        <dbReference type="ARBA" id="ARBA00022980"/>
    </source>
</evidence>
<evidence type="ECO:0000256" key="4">
    <source>
        <dbReference type="PROSITE-ProRule" id="PRU00268"/>
    </source>
</evidence>
<protein>
    <recommendedName>
        <fullName evidence="7">S5 DRBM domain-containing protein</fullName>
    </recommendedName>
</protein>
<evidence type="ECO:0000256" key="1">
    <source>
        <dbReference type="ARBA" id="ARBA00008945"/>
    </source>
</evidence>
<name>A0A7S4KXP2_GUITH</name>
<sequence>MPGIRVFSRSLLSQALRVSARQTALISRGLHNSPARFSNLGVQKLGSSVFLRKDALCALSSVRNFARLPENEEEERDPELEALAAEGEVEDVKDEPVKGDGEGKSMPDKRQSRPRRGRKPELIGDDKLPRLPIALTIDINKVALVRKGGKTIRFAALVICGNGKGVAAIGRGKDKEVAVAVEKAVWDAHKKKNIHYFETYDNRTMFHSVVTKYKKTKIIAMPARAGTGLQCSLNVARMCQAIGIKDIKVKIHGSTNAHNVTRGFWNALLQVMTPERYSEMTGRVLVDFASLSGGFGRGHTTLPKIDEKLDKML</sequence>
<dbReference type="GO" id="GO:1990904">
    <property type="term" value="C:ribonucleoprotein complex"/>
    <property type="evidence" value="ECO:0007669"/>
    <property type="project" value="UniProtKB-UniRule"/>
</dbReference>
<feature type="compositionally biased region" description="Basic and acidic residues" evidence="6">
    <location>
        <begin position="94"/>
        <end position="111"/>
    </location>
</feature>
<reference evidence="8" key="1">
    <citation type="submission" date="2021-01" db="EMBL/GenBank/DDBJ databases">
        <authorList>
            <person name="Corre E."/>
            <person name="Pelletier E."/>
            <person name="Niang G."/>
            <person name="Scheremetjew M."/>
            <person name="Finn R."/>
            <person name="Kale V."/>
            <person name="Holt S."/>
            <person name="Cochrane G."/>
            <person name="Meng A."/>
            <person name="Brown T."/>
            <person name="Cohen L."/>
        </authorList>
    </citation>
    <scope>NUCLEOTIDE SEQUENCE</scope>
    <source>
        <strain evidence="8">CCMP 2712</strain>
    </source>
</reference>
<accession>A0A7S4KXP2</accession>
<dbReference type="PANTHER" id="PTHR48277">
    <property type="entry name" value="MITOCHONDRIAL RIBOSOMAL PROTEIN S5"/>
    <property type="match status" value="1"/>
</dbReference>
<gene>
    <name evidence="8" type="ORF">GTHE00462_LOCUS20096</name>
</gene>
<dbReference type="FunFam" id="3.30.230.10:FF:000002">
    <property type="entry name" value="30S ribosomal protein S5"/>
    <property type="match status" value="1"/>
</dbReference>
<evidence type="ECO:0000256" key="6">
    <source>
        <dbReference type="SAM" id="MobiDB-lite"/>
    </source>
</evidence>
<feature type="domain" description="S5 DRBM" evidence="7">
    <location>
        <begin position="132"/>
        <end position="195"/>
    </location>
</feature>
<feature type="compositionally biased region" description="Acidic residues" evidence="6">
    <location>
        <begin position="71"/>
        <end position="80"/>
    </location>
</feature>
<dbReference type="Gene3D" id="3.30.160.20">
    <property type="match status" value="1"/>
</dbReference>
<dbReference type="InterPro" id="IPR005324">
    <property type="entry name" value="Ribosomal_uS5_C"/>
</dbReference>
<dbReference type="PROSITE" id="PS50881">
    <property type="entry name" value="S5_DSRBD"/>
    <property type="match status" value="1"/>
</dbReference>
<comment type="similarity">
    <text evidence="1 5">Belongs to the universal ribosomal protein uS5 family.</text>
</comment>
<evidence type="ECO:0000256" key="3">
    <source>
        <dbReference type="ARBA" id="ARBA00023274"/>
    </source>
</evidence>
<dbReference type="GO" id="GO:0005737">
    <property type="term" value="C:cytoplasm"/>
    <property type="evidence" value="ECO:0007669"/>
    <property type="project" value="UniProtKB-ARBA"/>
</dbReference>
<keyword evidence="2 4" id="KW-0689">Ribosomal protein</keyword>
<evidence type="ECO:0000259" key="7">
    <source>
        <dbReference type="PROSITE" id="PS50881"/>
    </source>
</evidence>
<proteinExistence type="inferred from homology"/>
<evidence type="ECO:0000313" key="8">
    <source>
        <dbReference type="EMBL" id="CAE2308719.1"/>
    </source>
</evidence>
<dbReference type="GO" id="GO:0005840">
    <property type="term" value="C:ribosome"/>
    <property type="evidence" value="ECO:0007669"/>
    <property type="project" value="UniProtKB-KW"/>
</dbReference>
<dbReference type="Pfam" id="PF00333">
    <property type="entry name" value="Ribosomal_S5"/>
    <property type="match status" value="1"/>
</dbReference>
<evidence type="ECO:0000256" key="5">
    <source>
        <dbReference type="RuleBase" id="RU003823"/>
    </source>
</evidence>